<feature type="transmembrane region" description="Helical" evidence="2">
    <location>
        <begin position="82"/>
        <end position="104"/>
    </location>
</feature>
<dbReference type="InterPro" id="IPR036259">
    <property type="entry name" value="MFS_trans_sf"/>
</dbReference>
<dbReference type="AlphaFoldDB" id="A0A1H7GI50"/>
<keyword evidence="1" id="KW-0769">Symport</keyword>
<keyword evidence="2" id="KW-0472">Membrane</keyword>
<protein>
    <submittedName>
        <fullName evidence="3">MFS/sugar transport protein</fullName>
    </submittedName>
</protein>
<feature type="transmembrane region" description="Helical" evidence="2">
    <location>
        <begin position="442"/>
        <end position="462"/>
    </location>
</feature>
<dbReference type="GO" id="GO:0015293">
    <property type="term" value="F:symporter activity"/>
    <property type="evidence" value="ECO:0007669"/>
    <property type="project" value="UniProtKB-KW"/>
</dbReference>
<feature type="transmembrane region" description="Helical" evidence="2">
    <location>
        <begin position="327"/>
        <end position="347"/>
    </location>
</feature>
<evidence type="ECO:0000256" key="1">
    <source>
        <dbReference type="ARBA" id="ARBA00022847"/>
    </source>
</evidence>
<evidence type="ECO:0000313" key="4">
    <source>
        <dbReference type="Proteomes" id="UP000182321"/>
    </source>
</evidence>
<reference evidence="4" key="1">
    <citation type="submission" date="2016-10" db="EMBL/GenBank/DDBJ databases">
        <authorList>
            <person name="Varghese N."/>
        </authorList>
    </citation>
    <scope>NUCLEOTIDE SEQUENCE [LARGE SCALE GENOMIC DNA]</scope>
    <source>
        <strain evidence="4">ACV-9</strain>
    </source>
</reference>
<dbReference type="PANTHER" id="PTHR11328">
    <property type="entry name" value="MAJOR FACILITATOR SUPERFAMILY DOMAIN-CONTAINING PROTEIN"/>
    <property type="match status" value="1"/>
</dbReference>
<accession>A0A1H7GI50</accession>
<dbReference type="Pfam" id="PF13347">
    <property type="entry name" value="MFS_2"/>
    <property type="match status" value="2"/>
</dbReference>
<evidence type="ECO:0000256" key="2">
    <source>
        <dbReference type="SAM" id="Phobius"/>
    </source>
</evidence>
<feature type="transmembrane region" description="Helical" evidence="2">
    <location>
        <begin position="572"/>
        <end position="593"/>
    </location>
</feature>
<feature type="transmembrane region" description="Helical" evidence="2">
    <location>
        <begin position="110"/>
        <end position="130"/>
    </location>
</feature>
<feature type="transmembrane region" description="Helical" evidence="2">
    <location>
        <begin position="12"/>
        <end position="35"/>
    </location>
</feature>
<evidence type="ECO:0000313" key="3">
    <source>
        <dbReference type="EMBL" id="SEK35515.1"/>
    </source>
</evidence>
<dbReference type="GO" id="GO:0005886">
    <property type="term" value="C:plasma membrane"/>
    <property type="evidence" value="ECO:0007669"/>
    <property type="project" value="TreeGrafter"/>
</dbReference>
<dbReference type="Proteomes" id="UP000182321">
    <property type="component" value="Unassembled WGS sequence"/>
</dbReference>
<dbReference type="InterPro" id="IPR039672">
    <property type="entry name" value="MFS_2"/>
</dbReference>
<dbReference type="SUPFAM" id="SSF103473">
    <property type="entry name" value="MFS general substrate transporter"/>
    <property type="match status" value="2"/>
</dbReference>
<feature type="transmembrane region" description="Helical" evidence="2">
    <location>
        <begin position="410"/>
        <end position="430"/>
    </location>
</feature>
<sequence>MAEKRSLSGVEKFAYGIGAVGKDMVYMLSASYVLYYFQDIMGVNAIAMGIILLVARVFDAFNDPIMGVIVAKTKTRWGKFRPWLLIGTITNTVLLILMFSAPPAATAKGLVAYAAVTYIMWGVTYTMMDIPYWSMVPAFTDSGKEREGLSALARSCAGVGSALVTIVTVMAVAALGSKAAANSTDNILKTFDSSNTNFSVYVVERDADGNPTSNTSTVIGNDVVLNVTGIQKVFDGVVDEENGYNGVVSLNGDNTNYSFTYGDTTYVEGDDCDINVAMDSVDSGAVAVAIYVPSDAFNQLMNGEVDLSKMTIDMTSTMEVERLGFKYFSIIIGALFILFIGITCACIKEKSTVDMQTASIGQMFKALIQNDQAMTIVITIVLVNTALYITSNLLIYFFKYDLAGSNWQGNYTLFNTFAGGMQILAMMILFPLLRKAFTTLRIFYICVAAEIVGYIVLLVMALSGVTSVFIFFLPGFLIMSGAGILNVVVTVFLANTVDYGELKNYRRDESVIFSMQTFVVKLASGIAALVASVCLAIFNIQKDSAATLDVAGLQAKVANSGLLESIDANSVIGLRMIMTVGPTIVLVIAFLFFRAKYILTDEKLAEISDELKARK</sequence>
<dbReference type="eggNOG" id="COG2211">
    <property type="taxonomic scope" value="Bacteria"/>
</dbReference>
<feature type="transmembrane region" description="Helical" evidence="2">
    <location>
        <begin position="151"/>
        <end position="175"/>
    </location>
</feature>
<feature type="transmembrane region" description="Helical" evidence="2">
    <location>
        <begin position="373"/>
        <end position="398"/>
    </location>
</feature>
<gene>
    <name evidence="3" type="ORF">SAMN02910377_00707</name>
</gene>
<dbReference type="Gene3D" id="1.20.1250.20">
    <property type="entry name" value="MFS general substrate transporter like domains"/>
    <property type="match status" value="2"/>
</dbReference>
<keyword evidence="3" id="KW-0762">Sugar transport</keyword>
<feature type="transmembrane region" description="Helical" evidence="2">
    <location>
        <begin position="518"/>
        <end position="540"/>
    </location>
</feature>
<dbReference type="PANTHER" id="PTHR11328:SF36">
    <property type="entry name" value="MELIBIOSE PERMEASE"/>
    <property type="match status" value="1"/>
</dbReference>
<keyword evidence="2" id="KW-1133">Transmembrane helix</keyword>
<organism evidence="3 4">
    <name type="scientific">Pseudobutyrivibrio ruminis</name>
    <dbReference type="NCBI Taxonomy" id="46206"/>
    <lineage>
        <taxon>Bacteria</taxon>
        <taxon>Bacillati</taxon>
        <taxon>Bacillota</taxon>
        <taxon>Clostridia</taxon>
        <taxon>Lachnospirales</taxon>
        <taxon>Lachnospiraceae</taxon>
        <taxon>Pseudobutyrivibrio</taxon>
    </lineage>
</organism>
<keyword evidence="4" id="KW-1185">Reference proteome</keyword>
<dbReference type="GO" id="GO:0008643">
    <property type="term" value="P:carbohydrate transport"/>
    <property type="evidence" value="ECO:0007669"/>
    <property type="project" value="InterPro"/>
</dbReference>
<feature type="transmembrane region" description="Helical" evidence="2">
    <location>
        <begin position="41"/>
        <end position="61"/>
    </location>
</feature>
<keyword evidence="1" id="KW-0813">Transport</keyword>
<feature type="transmembrane region" description="Helical" evidence="2">
    <location>
        <begin position="468"/>
        <end position="497"/>
    </location>
</feature>
<keyword evidence="2" id="KW-0812">Transmembrane</keyword>
<name>A0A1H7GI50_9FIRM</name>
<dbReference type="EMBL" id="FNZX01000004">
    <property type="protein sequence ID" value="SEK35515.1"/>
    <property type="molecule type" value="Genomic_DNA"/>
</dbReference>
<proteinExistence type="predicted"/>